<dbReference type="AlphaFoldDB" id="A0A4Y2PZH8"/>
<comment type="caution">
    <text evidence="1">The sequence shown here is derived from an EMBL/GenBank/DDBJ whole genome shotgun (WGS) entry which is preliminary data.</text>
</comment>
<evidence type="ECO:0000313" key="2">
    <source>
        <dbReference type="Proteomes" id="UP000499080"/>
    </source>
</evidence>
<protein>
    <submittedName>
        <fullName evidence="1">Uncharacterized protein</fullName>
    </submittedName>
</protein>
<dbReference type="Proteomes" id="UP000499080">
    <property type="component" value="Unassembled WGS sequence"/>
</dbReference>
<name>A0A4Y2PZH8_ARAVE</name>
<dbReference type="EMBL" id="BGPR01012547">
    <property type="protein sequence ID" value="GBN56584.1"/>
    <property type="molecule type" value="Genomic_DNA"/>
</dbReference>
<evidence type="ECO:0000313" key="1">
    <source>
        <dbReference type="EMBL" id="GBN56584.1"/>
    </source>
</evidence>
<proteinExistence type="predicted"/>
<organism evidence="1 2">
    <name type="scientific">Araneus ventricosus</name>
    <name type="common">Orbweaver spider</name>
    <name type="synonym">Epeira ventricosa</name>
    <dbReference type="NCBI Taxonomy" id="182803"/>
    <lineage>
        <taxon>Eukaryota</taxon>
        <taxon>Metazoa</taxon>
        <taxon>Ecdysozoa</taxon>
        <taxon>Arthropoda</taxon>
        <taxon>Chelicerata</taxon>
        <taxon>Arachnida</taxon>
        <taxon>Araneae</taxon>
        <taxon>Araneomorphae</taxon>
        <taxon>Entelegynae</taxon>
        <taxon>Araneoidea</taxon>
        <taxon>Araneidae</taxon>
        <taxon>Araneus</taxon>
    </lineage>
</organism>
<gene>
    <name evidence="1" type="ORF">AVEN_119621_1</name>
</gene>
<sequence>MAGGVSQQELGINDQFHDRIIELNYPSYFQGGIEFSALFPGFKSLRFLLVGLLEEKSVSRVMDGFLKRFTAVLVKEGGHFEPLYQ</sequence>
<keyword evidence="2" id="KW-1185">Reference proteome</keyword>
<accession>A0A4Y2PZH8</accession>
<reference evidence="1 2" key="1">
    <citation type="journal article" date="2019" name="Sci. Rep.">
        <title>Orb-weaving spider Araneus ventricosus genome elucidates the spidroin gene catalogue.</title>
        <authorList>
            <person name="Kono N."/>
            <person name="Nakamura H."/>
            <person name="Ohtoshi R."/>
            <person name="Moran D.A.P."/>
            <person name="Shinohara A."/>
            <person name="Yoshida Y."/>
            <person name="Fujiwara M."/>
            <person name="Mori M."/>
            <person name="Tomita M."/>
            <person name="Arakawa K."/>
        </authorList>
    </citation>
    <scope>NUCLEOTIDE SEQUENCE [LARGE SCALE GENOMIC DNA]</scope>
</reference>